<dbReference type="SMART" id="SM00387">
    <property type="entry name" value="HATPase_c"/>
    <property type="match status" value="1"/>
</dbReference>
<gene>
    <name evidence="15" type="ORF">C7383_103146</name>
</gene>
<evidence type="ECO:0000256" key="13">
    <source>
        <dbReference type="SAM" id="Phobius"/>
    </source>
</evidence>
<dbReference type="RefSeq" id="WP_109625413.1">
    <property type="nucleotide sequence ID" value="NZ_JANKBI010000002.1"/>
</dbReference>
<dbReference type="SMART" id="SM00388">
    <property type="entry name" value="HisKA"/>
    <property type="match status" value="1"/>
</dbReference>
<dbReference type="PANTHER" id="PTHR45569:SF1">
    <property type="entry name" value="SENSOR PROTEIN KDPD"/>
    <property type="match status" value="1"/>
</dbReference>
<evidence type="ECO:0000256" key="1">
    <source>
        <dbReference type="ARBA" id="ARBA00000085"/>
    </source>
</evidence>
<keyword evidence="4" id="KW-0597">Phosphoprotein</keyword>
<dbReference type="CDD" id="cd00075">
    <property type="entry name" value="HATPase"/>
    <property type="match status" value="1"/>
</dbReference>
<dbReference type="CDD" id="cd00082">
    <property type="entry name" value="HisKA"/>
    <property type="match status" value="1"/>
</dbReference>
<dbReference type="InterPro" id="IPR003594">
    <property type="entry name" value="HATPase_dom"/>
</dbReference>
<keyword evidence="12 13" id="KW-0472">Membrane</keyword>
<evidence type="ECO:0000256" key="3">
    <source>
        <dbReference type="ARBA" id="ARBA00012438"/>
    </source>
</evidence>
<keyword evidence="8 15" id="KW-0418">Kinase</keyword>
<dbReference type="Gene3D" id="1.10.287.130">
    <property type="match status" value="1"/>
</dbReference>
<sequence>MKKLIRHPQVVYIARLLVIMTATTVFSIWLSNFGIGKENTLMVFMVGVLLTTTCTGGYQYGIVVSVISVMIFNYFFTVPLHTFAITNTNDIVLIFFFLTASVISSSLTVRFRKQLEIAQKNEQTARLLYEMSESFINVTGKDNIIQLGIRYIYEHTKYESAVELQDETVVDGSNGKYTSKDYMMVPIIGLTKQIGVLKIYNHNQGLTTEQELLIKTAANQIGIALDRELIYSEQEKIKLDMEREHMKGSMLRSISHDFRTPLTGIIGDCGLILESDGQDMDSIRQLAGDIDEQAAWLMKMMENILNMTKIESGKFEITKEQEVIEDIVYEAVRHVAGLQEHRKFTLTMPEEILLAEADGKMLVQVIINLLDNAMKHTQEGGRISLSVSWRNGRAYVQVEDDGDGISDDMMGHLFDEFTTSSEGGSDQVRGIGLGLAISRAVVTAHGGEIWAENRLEGGARFIFWIKAEKV</sequence>
<evidence type="ECO:0000256" key="4">
    <source>
        <dbReference type="ARBA" id="ARBA00022553"/>
    </source>
</evidence>
<evidence type="ECO:0000256" key="10">
    <source>
        <dbReference type="ARBA" id="ARBA00022989"/>
    </source>
</evidence>
<dbReference type="Pfam" id="PF13493">
    <property type="entry name" value="DUF4118"/>
    <property type="match status" value="1"/>
</dbReference>
<evidence type="ECO:0000256" key="12">
    <source>
        <dbReference type="ARBA" id="ARBA00023136"/>
    </source>
</evidence>
<dbReference type="InterPro" id="IPR038318">
    <property type="entry name" value="KdpD_sf"/>
</dbReference>
<feature type="transmembrane region" description="Helical" evidence="13">
    <location>
        <begin position="63"/>
        <end position="85"/>
    </location>
</feature>
<dbReference type="Gene3D" id="3.30.565.10">
    <property type="entry name" value="Histidine kinase-like ATPase, C-terminal domain"/>
    <property type="match status" value="1"/>
</dbReference>
<protein>
    <recommendedName>
        <fullName evidence="3">histidine kinase</fullName>
        <ecNumber evidence="3">2.7.13.3</ecNumber>
    </recommendedName>
</protein>
<dbReference type="InterPro" id="IPR005467">
    <property type="entry name" value="His_kinase_dom"/>
</dbReference>
<dbReference type="PROSITE" id="PS50109">
    <property type="entry name" value="HIS_KIN"/>
    <property type="match status" value="1"/>
</dbReference>
<dbReference type="InterPro" id="IPR025201">
    <property type="entry name" value="KdpD_TM"/>
</dbReference>
<dbReference type="Pfam" id="PF00512">
    <property type="entry name" value="HisKA"/>
    <property type="match status" value="1"/>
</dbReference>
<dbReference type="InterPro" id="IPR004358">
    <property type="entry name" value="Sig_transdc_His_kin-like_C"/>
</dbReference>
<organism evidence="15 16">
    <name type="scientific">Murimonas intestini</name>
    <dbReference type="NCBI Taxonomy" id="1337051"/>
    <lineage>
        <taxon>Bacteria</taxon>
        <taxon>Bacillati</taxon>
        <taxon>Bacillota</taxon>
        <taxon>Clostridia</taxon>
        <taxon>Lachnospirales</taxon>
        <taxon>Lachnospiraceae</taxon>
        <taxon>Murimonas</taxon>
    </lineage>
</organism>
<feature type="transmembrane region" description="Helical" evidence="13">
    <location>
        <begin position="91"/>
        <end position="111"/>
    </location>
</feature>
<proteinExistence type="predicted"/>
<dbReference type="Pfam" id="PF02518">
    <property type="entry name" value="HATPase_c"/>
    <property type="match status" value="1"/>
</dbReference>
<dbReference type="SUPFAM" id="SSF55874">
    <property type="entry name" value="ATPase domain of HSP90 chaperone/DNA topoisomerase II/histidine kinase"/>
    <property type="match status" value="1"/>
</dbReference>
<dbReference type="Proteomes" id="UP000245412">
    <property type="component" value="Unassembled WGS sequence"/>
</dbReference>
<keyword evidence="7" id="KW-0547">Nucleotide-binding</keyword>
<dbReference type="GO" id="GO:0000155">
    <property type="term" value="F:phosphorelay sensor kinase activity"/>
    <property type="evidence" value="ECO:0007669"/>
    <property type="project" value="InterPro"/>
</dbReference>
<evidence type="ECO:0000256" key="7">
    <source>
        <dbReference type="ARBA" id="ARBA00022741"/>
    </source>
</evidence>
<keyword evidence="16" id="KW-1185">Reference proteome</keyword>
<dbReference type="InterPro" id="IPR036890">
    <property type="entry name" value="HATPase_C_sf"/>
</dbReference>
<dbReference type="GO" id="GO:0005524">
    <property type="term" value="F:ATP binding"/>
    <property type="evidence" value="ECO:0007669"/>
    <property type="project" value="UniProtKB-KW"/>
</dbReference>
<evidence type="ECO:0000313" key="15">
    <source>
        <dbReference type="EMBL" id="PWJ77303.1"/>
    </source>
</evidence>
<keyword evidence="5" id="KW-0808">Transferase</keyword>
<name>A0AB73T6Z5_9FIRM</name>
<evidence type="ECO:0000256" key="5">
    <source>
        <dbReference type="ARBA" id="ARBA00022679"/>
    </source>
</evidence>
<evidence type="ECO:0000256" key="11">
    <source>
        <dbReference type="ARBA" id="ARBA00023012"/>
    </source>
</evidence>
<accession>A0AB73T6Z5</accession>
<evidence type="ECO:0000259" key="14">
    <source>
        <dbReference type="PROSITE" id="PS50109"/>
    </source>
</evidence>
<keyword evidence="11" id="KW-0902">Two-component regulatory system</keyword>
<dbReference type="PRINTS" id="PR00344">
    <property type="entry name" value="BCTRLSENSOR"/>
</dbReference>
<dbReference type="InterPro" id="IPR052023">
    <property type="entry name" value="Histidine_kinase_KdpD"/>
</dbReference>
<evidence type="ECO:0000256" key="2">
    <source>
        <dbReference type="ARBA" id="ARBA00004141"/>
    </source>
</evidence>
<comment type="catalytic activity">
    <reaction evidence="1">
        <text>ATP + protein L-histidine = ADP + protein N-phospho-L-histidine.</text>
        <dbReference type="EC" id="2.7.13.3"/>
    </reaction>
</comment>
<dbReference type="SUPFAM" id="SSF55781">
    <property type="entry name" value="GAF domain-like"/>
    <property type="match status" value="1"/>
</dbReference>
<dbReference type="GO" id="GO:0005886">
    <property type="term" value="C:plasma membrane"/>
    <property type="evidence" value="ECO:0007669"/>
    <property type="project" value="TreeGrafter"/>
</dbReference>
<dbReference type="Gene3D" id="1.20.120.620">
    <property type="entry name" value="Backbone structure of the membrane domain of e. Coli histidine kinase receptor kdpd"/>
    <property type="match status" value="1"/>
</dbReference>
<dbReference type="SUPFAM" id="SSF47384">
    <property type="entry name" value="Homodimeric domain of signal transducing histidine kinase"/>
    <property type="match status" value="1"/>
</dbReference>
<dbReference type="EMBL" id="QGGY01000003">
    <property type="protein sequence ID" value="PWJ77303.1"/>
    <property type="molecule type" value="Genomic_DNA"/>
</dbReference>
<dbReference type="FunFam" id="3.30.565.10:FF:000006">
    <property type="entry name" value="Sensor histidine kinase WalK"/>
    <property type="match status" value="1"/>
</dbReference>
<reference evidence="15 16" key="1">
    <citation type="submission" date="2018-05" db="EMBL/GenBank/DDBJ databases">
        <authorList>
            <person name="Goeker M."/>
            <person name="Huntemann M."/>
            <person name="Clum A."/>
            <person name="Pillay M."/>
            <person name="Palaniappan K."/>
            <person name="Varghese N."/>
            <person name="Mikhailova N."/>
            <person name="Stamatis D."/>
            <person name="Reddy T."/>
            <person name="Daum C."/>
            <person name="Shapiro N."/>
            <person name="Ivanova N."/>
            <person name="Kyrpides N."/>
            <person name="Woyke T."/>
        </authorList>
    </citation>
    <scope>NUCLEOTIDE SEQUENCE [LARGE SCALE GENOMIC DNA]</scope>
    <source>
        <strain evidence="15 16">DSM 26524</strain>
    </source>
</reference>
<dbReference type="AlphaFoldDB" id="A0AB73T6Z5"/>
<evidence type="ECO:0000256" key="9">
    <source>
        <dbReference type="ARBA" id="ARBA00022840"/>
    </source>
</evidence>
<feature type="transmembrane region" description="Helical" evidence="13">
    <location>
        <begin position="12"/>
        <end position="35"/>
    </location>
</feature>
<keyword evidence="9" id="KW-0067">ATP-binding</keyword>
<dbReference type="EC" id="2.7.13.3" evidence="3"/>
<dbReference type="InterPro" id="IPR029016">
    <property type="entry name" value="GAF-like_dom_sf"/>
</dbReference>
<dbReference type="Gene3D" id="3.30.450.40">
    <property type="match status" value="1"/>
</dbReference>
<keyword evidence="10 13" id="KW-1133">Transmembrane helix</keyword>
<dbReference type="InterPro" id="IPR003661">
    <property type="entry name" value="HisK_dim/P_dom"/>
</dbReference>
<feature type="domain" description="Histidine kinase" evidence="14">
    <location>
        <begin position="253"/>
        <end position="469"/>
    </location>
</feature>
<evidence type="ECO:0000256" key="6">
    <source>
        <dbReference type="ARBA" id="ARBA00022692"/>
    </source>
</evidence>
<evidence type="ECO:0000313" key="16">
    <source>
        <dbReference type="Proteomes" id="UP000245412"/>
    </source>
</evidence>
<dbReference type="InterPro" id="IPR036097">
    <property type="entry name" value="HisK_dim/P_sf"/>
</dbReference>
<keyword evidence="6 13" id="KW-0812">Transmembrane</keyword>
<comment type="caution">
    <text evidence="15">The sequence shown here is derived from an EMBL/GenBank/DDBJ whole genome shotgun (WGS) entry which is preliminary data.</text>
</comment>
<dbReference type="PANTHER" id="PTHR45569">
    <property type="entry name" value="SENSOR PROTEIN KDPD"/>
    <property type="match status" value="1"/>
</dbReference>
<comment type="subcellular location">
    <subcellularLocation>
        <location evidence="2">Membrane</location>
        <topology evidence="2">Multi-pass membrane protein</topology>
    </subcellularLocation>
</comment>
<evidence type="ECO:0000256" key="8">
    <source>
        <dbReference type="ARBA" id="ARBA00022777"/>
    </source>
</evidence>